<evidence type="ECO:0000256" key="9">
    <source>
        <dbReference type="ARBA" id="ARBA00023170"/>
    </source>
</evidence>
<dbReference type="Gene3D" id="1.20.1070.10">
    <property type="entry name" value="Rhodopsin 7-helix transmembrane proteins"/>
    <property type="match status" value="1"/>
</dbReference>
<evidence type="ECO:0000256" key="14">
    <source>
        <dbReference type="SAM" id="Phobius"/>
    </source>
</evidence>
<dbReference type="PROSITE" id="PS50262">
    <property type="entry name" value="G_PROTEIN_RECEP_F1_2"/>
    <property type="match status" value="1"/>
</dbReference>
<dbReference type="GO" id="GO:0007204">
    <property type="term" value="P:positive regulation of cytosolic calcium ion concentration"/>
    <property type="evidence" value="ECO:0007669"/>
    <property type="project" value="TreeGrafter"/>
</dbReference>
<feature type="transmembrane region" description="Helical" evidence="14">
    <location>
        <begin position="76"/>
        <end position="94"/>
    </location>
</feature>
<keyword evidence="4 13" id="KW-0812">Transmembrane</keyword>
<keyword evidence="9 13" id="KW-0675">Receptor</keyword>
<name>A0A3B3TCX0_9TELE</name>
<feature type="transmembrane region" description="Helical" evidence="14">
    <location>
        <begin position="243"/>
        <end position="263"/>
    </location>
</feature>
<evidence type="ECO:0000256" key="10">
    <source>
        <dbReference type="ARBA" id="ARBA00023180"/>
    </source>
</evidence>
<evidence type="ECO:0000256" key="11">
    <source>
        <dbReference type="ARBA" id="ARBA00023224"/>
    </source>
</evidence>
<feature type="transmembrane region" description="Helical" evidence="14">
    <location>
        <begin position="42"/>
        <end position="64"/>
    </location>
</feature>
<dbReference type="GO" id="GO:0005886">
    <property type="term" value="C:plasma membrane"/>
    <property type="evidence" value="ECO:0007669"/>
    <property type="project" value="UniProtKB-SubCell"/>
</dbReference>
<keyword evidence="17" id="KW-1185">Reference proteome</keyword>
<comment type="similarity">
    <text evidence="13">Belongs to the G-protein coupled receptor 1 family.</text>
</comment>
<feature type="transmembrane region" description="Helical" evidence="14">
    <location>
        <begin position="196"/>
        <end position="222"/>
    </location>
</feature>
<dbReference type="Proteomes" id="UP000261540">
    <property type="component" value="Unplaced"/>
</dbReference>
<dbReference type="GO" id="GO:0007200">
    <property type="term" value="P:phospholipase C-activating G protein-coupled receptor signaling pathway"/>
    <property type="evidence" value="ECO:0007669"/>
    <property type="project" value="TreeGrafter"/>
</dbReference>
<dbReference type="SUPFAM" id="SSF81321">
    <property type="entry name" value="Family A G protein-coupled receptor-like"/>
    <property type="match status" value="1"/>
</dbReference>
<keyword evidence="6 13" id="KW-0297">G-protein coupled receptor</keyword>
<evidence type="ECO:0000256" key="4">
    <source>
        <dbReference type="ARBA" id="ARBA00022692"/>
    </source>
</evidence>
<keyword evidence="8" id="KW-1015">Disulfide bond</keyword>
<dbReference type="Pfam" id="PF00001">
    <property type="entry name" value="7tm_1"/>
    <property type="match status" value="1"/>
</dbReference>
<evidence type="ECO:0000259" key="15">
    <source>
        <dbReference type="PROSITE" id="PS50262"/>
    </source>
</evidence>
<evidence type="ECO:0000256" key="12">
    <source>
        <dbReference type="ARBA" id="ARBA00025736"/>
    </source>
</evidence>
<keyword evidence="3" id="KW-0145">Chemotaxis</keyword>
<keyword evidence="2" id="KW-1003">Cell membrane</keyword>
<evidence type="ECO:0000313" key="17">
    <source>
        <dbReference type="Proteomes" id="UP000261540"/>
    </source>
</evidence>
<dbReference type="GO" id="GO:0006954">
    <property type="term" value="P:inflammatory response"/>
    <property type="evidence" value="ECO:0007669"/>
    <property type="project" value="TreeGrafter"/>
</dbReference>
<keyword evidence="10" id="KW-0325">Glycoprotein</keyword>
<evidence type="ECO:0000256" key="7">
    <source>
        <dbReference type="ARBA" id="ARBA00023136"/>
    </source>
</evidence>
<keyword evidence="5 14" id="KW-1133">Transmembrane helix</keyword>
<dbReference type="InterPro" id="IPR000276">
    <property type="entry name" value="GPCR_Rhodpsn"/>
</dbReference>
<dbReference type="PROSITE" id="PS00237">
    <property type="entry name" value="G_PROTEIN_RECEP_F1_1"/>
    <property type="match status" value="1"/>
</dbReference>
<dbReference type="GO" id="GO:0004875">
    <property type="term" value="F:complement receptor activity"/>
    <property type="evidence" value="ECO:0007669"/>
    <property type="project" value="TreeGrafter"/>
</dbReference>
<dbReference type="OrthoDB" id="6117944at2759"/>
<dbReference type="CDD" id="cd14974">
    <property type="entry name" value="7tmA_Anaphylatoxin_R-like"/>
    <property type="match status" value="1"/>
</dbReference>
<sequence>MEFIDSSFYDDYRVSNETEDGPLEPESLPLDSVGLPSGLSEALMTINVGICLLGLCGNGLVIWISGFRMKRTVNTTWYLSLAVSDFIYCSFLPFNITTMADVGWPFGLLMCKLASLVLLLNMFSSIFLLVLVSVDRCLMVAFPVWSLNHRTLRKASISVLVAWVTSAALSIPALAFRQVKANGSVMVCYTDYGDSQGIIALSRFLCGFVVPFLVIITCYSFIIKKLWSKRATKSSKPFRVMSALIVAFFLCWFPYHVFVLLQLNHGIFSYRVIKTGLMVGSTIASANSFLNPVLYVLVGHDFRKKLKSSLLLQIEDAVREESQTHSRTLSRRISVPEGQARVI</sequence>
<dbReference type="GeneTree" id="ENSGT01020000230438"/>
<dbReference type="GO" id="GO:0006935">
    <property type="term" value="P:chemotaxis"/>
    <property type="evidence" value="ECO:0007669"/>
    <property type="project" value="UniProtKB-KW"/>
</dbReference>
<protein>
    <submittedName>
        <fullName evidence="16">Chemerin chemokine-like receptor 1</fullName>
    </submittedName>
</protein>
<dbReference type="PRINTS" id="PR00237">
    <property type="entry name" value="GPCRRHODOPSN"/>
</dbReference>
<proteinExistence type="inferred from homology"/>
<feature type="domain" description="G-protein coupled receptors family 1 profile" evidence="15">
    <location>
        <begin position="57"/>
        <end position="295"/>
    </location>
</feature>
<evidence type="ECO:0000256" key="2">
    <source>
        <dbReference type="ARBA" id="ARBA00022475"/>
    </source>
</evidence>
<evidence type="ECO:0000256" key="6">
    <source>
        <dbReference type="ARBA" id="ARBA00023040"/>
    </source>
</evidence>
<dbReference type="PRINTS" id="PR00526">
    <property type="entry name" value="FMETLEUPHER"/>
</dbReference>
<dbReference type="Ensembl" id="ENSPKIT00000021286.1">
    <property type="protein sequence ID" value="ENSPKIP00000040268.1"/>
    <property type="gene ID" value="ENSPKIG00000017305.1"/>
</dbReference>
<evidence type="ECO:0000256" key="13">
    <source>
        <dbReference type="RuleBase" id="RU000688"/>
    </source>
</evidence>
<dbReference type="InterPro" id="IPR000826">
    <property type="entry name" value="Formyl_rcpt-rel"/>
</dbReference>
<comment type="similarity">
    <text evidence="12">Belongs to the chemokine-like receptor (CMKLR) family.</text>
</comment>
<keyword evidence="7 14" id="KW-0472">Membrane</keyword>
<comment type="subcellular location">
    <subcellularLocation>
        <location evidence="1">Cell membrane</location>
        <topology evidence="1">Multi-pass membrane protein</topology>
    </subcellularLocation>
</comment>
<evidence type="ECO:0000256" key="5">
    <source>
        <dbReference type="ARBA" id="ARBA00022989"/>
    </source>
</evidence>
<dbReference type="FunFam" id="1.20.1070.10:FF:000034">
    <property type="entry name" value="G-protein coupled receptor 1"/>
    <property type="match status" value="1"/>
</dbReference>
<dbReference type="PANTHER" id="PTHR24225">
    <property type="entry name" value="CHEMOTACTIC RECEPTOR"/>
    <property type="match status" value="1"/>
</dbReference>
<accession>A0A3B3TCX0</accession>
<evidence type="ECO:0000313" key="16">
    <source>
        <dbReference type="Ensembl" id="ENSPKIP00000040268.1"/>
    </source>
</evidence>
<reference evidence="16" key="2">
    <citation type="submission" date="2025-09" db="UniProtKB">
        <authorList>
            <consortium name="Ensembl"/>
        </authorList>
    </citation>
    <scope>IDENTIFICATION</scope>
</reference>
<feature type="transmembrane region" description="Helical" evidence="14">
    <location>
        <begin position="114"/>
        <end position="134"/>
    </location>
</feature>
<evidence type="ECO:0000256" key="3">
    <source>
        <dbReference type="ARBA" id="ARBA00022500"/>
    </source>
</evidence>
<evidence type="ECO:0000256" key="1">
    <source>
        <dbReference type="ARBA" id="ARBA00004651"/>
    </source>
</evidence>
<dbReference type="PANTHER" id="PTHR24225:SF0">
    <property type="entry name" value="N-FORMYL PEPTIDE RECEPTOR 2"/>
    <property type="match status" value="1"/>
</dbReference>
<evidence type="ECO:0000256" key="8">
    <source>
        <dbReference type="ARBA" id="ARBA00023157"/>
    </source>
</evidence>
<keyword evidence="11 13" id="KW-0807">Transducer</keyword>
<dbReference type="InterPro" id="IPR017452">
    <property type="entry name" value="GPCR_Rhodpsn_7TM"/>
</dbReference>
<dbReference type="GO" id="GO:0004930">
    <property type="term" value="F:G protein-coupled receptor activity"/>
    <property type="evidence" value="ECO:0007669"/>
    <property type="project" value="UniProtKB-KW"/>
</dbReference>
<feature type="transmembrane region" description="Helical" evidence="14">
    <location>
        <begin position="275"/>
        <end position="298"/>
    </location>
</feature>
<reference evidence="16" key="1">
    <citation type="submission" date="2025-08" db="UniProtKB">
        <authorList>
            <consortium name="Ensembl"/>
        </authorList>
    </citation>
    <scope>IDENTIFICATION</scope>
</reference>
<dbReference type="AlphaFoldDB" id="A0A3B3TCX0"/>
<feature type="transmembrane region" description="Helical" evidence="14">
    <location>
        <begin position="155"/>
        <end position="176"/>
    </location>
</feature>
<organism evidence="16 17">
    <name type="scientific">Paramormyrops kingsleyae</name>
    <dbReference type="NCBI Taxonomy" id="1676925"/>
    <lineage>
        <taxon>Eukaryota</taxon>
        <taxon>Metazoa</taxon>
        <taxon>Chordata</taxon>
        <taxon>Craniata</taxon>
        <taxon>Vertebrata</taxon>
        <taxon>Euteleostomi</taxon>
        <taxon>Actinopterygii</taxon>
        <taxon>Neopterygii</taxon>
        <taxon>Teleostei</taxon>
        <taxon>Osteoglossocephala</taxon>
        <taxon>Osteoglossomorpha</taxon>
        <taxon>Osteoglossiformes</taxon>
        <taxon>Mormyridae</taxon>
        <taxon>Paramormyrops</taxon>
    </lineage>
</organism>